<dbReference type="InterPro" id="IPR008506">
    <property type="entry name" value="SND2/TMEM208"/>
</dbReference>
<evidence type="ECO:0000256" key="9">
    <source>
        <dbReference type="SAM" id="Phobius"/>
    </source>
</evidence>
<gene>
    <name evidence="10" type="ORF">TTAC_LOCUS1677</name>
</gene>
<dbReference type="Proteomes" id="UP000274429">
    <property type="component" value="Unassembled WGS sequence"/>
</dbReference>
<dbReference type="WBParaSite" id="TTAC_0000169001-mRNA-1">
    <property type="protein sequence ID" value="TTAC_0000169001-mRNA-1"/>
    <property type="gene ID" value="TTAC_0000169001"/>
</dbReference>
<reference evidence="10 11" key="2">
    <citation type="submission" date="2018-11" db="EMBL/GenBank/DDBJ databases">
        <authorList>
            <consortium name="Pathogen Informatics"/>
        </authorList>
    </citation>
    <scope>NUCLEOTIDE SEQUENCE [LARGE SCALE GENOMIC DNA]</scope>
</reference>
<evidence type="ECO:0000313" key="12">
    <source>
        <dbReference type="WBParaSite" id="TTAC_0000169001-mRNA-1"/>
    </source>
</evidence>
<comment type="similarity">
    <text evidence="2">Belongs to the TMEM208 family.</text>
</comment>
<evidence type="ECO:0000256" key="4">
    <source>
        <dbReference type="ARBA" id="ARBA00022692"/>
    </source>
</evidence>
<evidence type="ECO:0000256" key="5">
    <source>
        <dbReference type="ARBA" id="ARBA00022824"/>
    </source>
</evidence>
<dbReference type="GO" id="GO:0006624">
    <property type="term" value="P:vacuolar protein processing"/>
    <property type="evidence" value="ECO:0007669"/>
    <property type="project" value="TreeGrafter"/>
</dbReference>
<evidence type="ECO:0000256" key="2">
    <source>
        <dbReference type="ARBA" id="ARBA00009950"/>
    </source>
</evidence>
<accession>A0A0R3WLQ2</accession>
<evidence type="ECO:0000256" key="6">
    <source>
        <dbReference type="ARBA" id="ARBA00022989"/>
    </source>
</evidence>
<feature type="compositionally biased region" description="Basic residues" evidence="8">
    <location>
        <begin position="167"/>
        <end position="177"/>
    </location>
</feature>
<protein>
    <recommendedName>
        <fullName evidence="3">Transmembrane protein 208</fullName>
    </recommendedName>
</protein>
<dbReference type="AlphaFoldDB" id="A0A0R3WLQ2"/>
<organism evidence="12">
    <name type="scientific">Hydatigena taeniaeformis</name>
    <name type="common">Feline tapeworm</name>
    <name type="synonym">Taenia taeniaeformis</name>
    <dbReference type="NCBI Taxonomy" id="6205"/>
    <lineage>
        <taxon>Eukaryota</taxon>
        <taxon>Metazoa</taxon>
        <taxon>Spiralia</taxon>
        <taxon>Lophotrochozoa</taxon>
        <taxon>Platyhelminthes</taxon>
        <taxon>Cestoda</taxon>
        <taxon>Eucestoda</taxon>
        <taxon>Cyclophyllidea</taxon>
        <taxon>Taeniidae</taxon>
        <taxon>Hydatigera</taxon>
    </lineage>
</organism>
<comment type="subcellular location">
    <subcellularLocation>
        <location evidence="1">Endoplasmic reticulum membrane</location>
        <topology evidence="1">Multi-pass membrane protein</topology>
    </subcellularLocation>
</comment>
<keyword evidence="4 9" id="KW-0812">Transmembrane</keyword>
<dbReference type="OrthoDB" id="10012212at2759"/>
<keyword evidence="7 9" id="KW-0472">Membrane</keyword>
<evidence type="ECO:0000313" key="10">
    <source>
        <dbReference type="EMBL" id="VDM18381.1"/>
    </source>
</evidence>
<evidence type="ECO:0000256" key="8">
    <source>
        <dbReference type="SAM" id="MobiDB-lite"/>
    </source>
</evidence>
<dbReference type="PANTHER" id="PTHR13505:SF7">
    <property type="entry name" value="TRANSMEMBRANE PROTEIN 208"/>
    <property type="match status" value="1"/>
</dbReference>
<reference evidence="12" key="1">
    <citation type="submission" date="2017-02" db="UniProtKB">
        <authorList>
            <consortium name="WormBaseParasite"/>
        </authorList>
    </citation>
    <scope>IDENTIFICATION</scope>
</reference>
<dbReference type="GO" id="GO:0005789">
    <property type="term" value="C:endoplasmic reticulum membrane"/>
    <property type="evidence" value="ECO:0007669"/>
    <property type="project" value="UniProtKB-SubCell"/>
</dbReference>
<dbReference type="Pfam" id="PF05620">
    <property type="entry name" value="TMEM208_SND2"/>
    <property type="match status" value="1"/>
</dbReference>
<feature type="region of interest" description="Disordered" evidence="8">
    <location>
        <begin position="164"/>
        <end position="183"/>
    </location>
</feature>
<keyword evidence="6 9" id="KW-1133">Transmembrane helix</keyword>
<proteinExistence type="inferred from homology"/>
<feature type="transmembrane region" description="Helical" evidence="9">
    <location>
        <begin position="130"/>
        <end position="155"/>
    </location>
</feature>
<sequence length="183" mass="21283">MMVTKKTGKEGSKSQKTIHIDNLQTLRFYRNIILGVTMVYFLVTYLFFWDGFTARYIVLSSFCLIANLFAYQFMSYLATPRFEDDERGNSRLFDAGFDLNIGPGSLAEHAKDLILTCSLVQGLALLHNGFWLLLLFIPGRVCYLFWVHILAPWIFDPNQSPQISEKKQRKQERRLKRMQNAGR</sequence>
<evidence type="ECO:0000256" key="3">
    <source>
        <dbReference type="ARBA" id="ARBA00015033"/>
    </source>
</evidence>
<dbReference type="GO" id="GO:0005773">
    <property type="term" value="C:vacuole"/>
    <property type="evidence" value="ECO:0007669"/>
    <property type="project" value="GOC"/>
</dbReference>
<evidence type="ECO:0000313" key="11">
    <source>
        <dbReference type="Proteomes" id="UP000274429"/>
    </source>
</evidence>
<dbReference type="STRING" id="6205.A0A0R3WLQ2"/>
<dbReference type="PANTHER" id="PTHR13505">
    <property type="entry name" value="TRANSMEMBRANE PROTEIN 208"/>
    <property type="match status" value="1"/>
</dbReference>
<feature type="transmembrane region" description="Helical" evidence="9">
    <location>
        <begin position="54"/>
        <end position="71"/>
    </location>
</feature>
<dbReference type="EMBL" id="UYWX01000441">
    <property type="protein sequence ID" value="VDM18381.1"/>
    <property type="molecule type" value="Genomic_DNA"/>
</dbReference>
<keyword evidence="11" id="KW-1185">Reference proteome</keyword>
<evidence type="ECO:0000256" key="7">
    <source>
        <dbReference type="ARBA" id="ARBA00023136"/>
    </source>
</evidence>
<evidence type="ECO:0000256" key="1">
    <source>
        <dbReference type="ARBA" id="ARBA00004477"/>
    </source>
</evidence>
<name>A0A0R3WLQ2_HYDTA</name>
<keyword evidence="5" id="KW-0256">Endoplasmic reticulum</keyword>
<feature type="transmembrane region" description="Helical" evidence="9">
    <location>
        <begin position="28"/>
        <end position="48"/>
    </location>
</feature>